<dbReference type="Proteomes" id="UP001178507">
    <property type="component" value="Unassembled WGS sequence"/>
</dbReference>
<evidence type="ECO:0000256" key="4">
    <source>
        <dbReference type="SAM" id="MobiDB-lite"/>
    </source>
</evidence>
<dbReference type="SUPFAM" id="SSF48403">
    <property type="entry name" value="Ankyrin repeat"/>
    <property type="match status" value="1"/>
</dbReference>
<organism evidence="5 6">
    <name type="scientific">Effrenium voratum</name>
    <dbReference type="NCBI Taxonomy" id="2562239"/>
    <lineage>
        <taxon>Eukaryota</taxon>
        <taxon>Sar</taxon>
        <taxon>Alveolata</taxon>
        <taxon>Dinophyceae</taxon>
        <taxon>Suessiales</taxon>
        <taxon>Symbiodiniaceae</taxon>
        <taxon>Effrenium</taxon>
    </lineage>
</organism>
<comment type="caution">
    <text evidence="5">The sequence shown here is derived from an EMBL/GenBank/DDBJ whole genome shotgun (WGS) entry which is preliminary data.</text>
</comment>
<dbReference type="PROSITE" id="PS50297">
    <property type="entry name" value="ANK_REP_REGION"/>
    <property type="match status" value="1"/>
</dbReference>
<evidence type="ECO:0000256" key="3">
    <source>
        <dbReference type="PROSITE-ProRule" id="PRU00023"/>
    </source>
</evidence>
<accession>A0AA36HYD8</accession>
<dbReference type="AlphaFoldDB" id="A0AA36HYD8"/>
<gene>
    <name evidence="5" type="ORF">EVOR1521_LOCUS6379</name>
</gene>
<proteinExistence type="predicted"/>
<protein>
    <recommendedName>
        <fullName evidence="7">Ankyrin repeat protein</fullName>
    </recommendedName>
</protein>
<feature type="compositionally biased region" description="Basic and acidic residues" evidence="4">
    <location>
        <begin position="85"/>
        <end position="97"/>
    </location>
</feature>
<evidence type="ECO:0000313" key="6">
    <source>
        <dbReference type="Proteomes" id="UP001178507"/>
    </source>
</evidence>
<evidence type="ECO:0000256" key="2">
    <source>
        <dbReference type="ARBA" id="ARBA00023043"/>
    </source>
</evidence>
<reference evidence="5" key="1">
    <citation type="submission" date="2023-08" db="EMBL/GenBank/DDBJ databases">
        <authorList>
            <person name="Chen Y."/>
            <person name="Shah S."/>
            <person name="Dougan E. K."/>
            <person name="Thang M."/>
            <person name="Chan C."/>
        </authorList>
    </citation>
    <scope>NUCLEOTIDE SEQUENCE</scope>
</reference>
<dbReference type="PANTHER" id="PTHR24141">
    <property type="entry name" value="2-5A-DEPENDENT RIBONUCLEASE"/>
    <property type="match status" value="1"/>
</dbReference>
<dbReference type="InterPro" id="IPR036770">
    <property type="entry name" value="Ankyrin_rpt-contain_sf"/>
</dbReference>
<dbReference type="SMART" id="SM00248">
    <property type="entry name" value="ANK"/>
    <property type="match status" value="2"/>
</dbReference>
<dbReference type="PANTHER" id="PTHR24141:SF1">
    <property type="entry name" value="2-5A-DEPENDENT RIBONUCLEASE"/>
    <property type="match status" value="1"/>
</dbReference>
<feature type="repeat" description="ANK" evidence="3">
    <location>
        <begin position="129"/>
        <end position="161"/>
    </location>
</feature>
<keyword evidence="6" id="KW-1185">Reference proteome</keyword>
<keyword evidence="1" id="KW-0677">Repeat</keyword>
<feature type="region of interest" description="Disordered" evidence="4">
    <location>
        <begin position="70"/>
        <end position="98"/>
    </location>
</feature>
<dbReference type="GO" id="GO:0003723">
    <property type="term" value="F:RNA binding"/>
    <property type="evidence" value="ECO:0007669"/>
    <property type="project" value="TreeGrafter"/>
</dbReference>
<dbReference type="EMBL" id="CAUJNA010000477">
    <property type="protein sequence ID" value="CAJ1377645.1"/>
    <property type="molecule type" value="Genomic_DNA"/>
</dbReference>
<keyword evidence="2 3" id="KW-0040">ANK repeat</keyword>
<evidence type="ECO:0000313" key="5">
    <source>
        <dbReference type="EMBL" id="CAJ1377645.1"/>
    </source>
</evidence>
<name>A0AA36HYD8_9DINO</name>
<dbReference type="GO" id="GO:0006396">
    <property type="term" value="P:RNA processing"/>
    <property type="evidence" value="ECO:0007669"/>
    <property type="project" value="TreeGrafter"/>
</dbReference>
<evidence type="ECO:0000256" key="1">
    <source>
        <dbReference type="ARBA" id="ARBA00022737"/>
    </source>
</evidence>
<evidence type="ECO:0008006" key="7">
    <source>
        <dbReference type="Google" id="ProtNLM"/>
    </source>
</evidence>
<sequence>MMRGFAETILTSRTATYIDSLCEKLAGEHILDPKDLLGASEKALENKLSNHAAFNCGEMGDTLLLRRALPSERSERRRSRSRRRPNVDHLRDREARGPRKPALWAAVETGDAAAVQQLLDTAPIEERYRGWTPLMKAAEDANVDIIELLLAKGADVEATNRRGRGPLSFAAAPSAGAREGEAAAAVQLLLARGADAQRKDADGLTALARAQRERPEAIDVIKEFENSSIKEEIM</sequence>
<dbReference type="Pfam" id="PF12796">
    <property type="entry name" value="Ank_2"/>
    <property type="match status" value="1"/>
</dbReference>
<dbReference type="PROSITE" id="PS50088">
    <property type="entry name" value="ANK_REPEAT"/>
    <property type="match status" value="1"/>
</dbReference>
<dbReference type="GO" id="GO:0004540">
    <property type="term" value="F:RNA nuclease activity"/>
    <property type="evidence" value="ECO:0007669"/>
    <property type="project" value="TreeGrafter"/>
</dbReference>
<dbReference type="InterPro" id="IPR002110">
    <property type="entry name" value="Ankyrin_rpt"/>
</dbReference>
<dbReference type="Gene3D" id="1.25.40.20">
    <property type="entry name" value="Ankyrin repeat-containing domain"/>
    <property type="match status" value="1"/>
</dbReference>